<sequence length="258" mass="29166">MHTKLSLDERMRQIPDQAVLPRHELGPREWVWVEASLHHLHDQDHPTAATFAAILQYCDSERATPLQKELHEAVDAPPARRHHYVVGRFARATPLQKELHEAVDAVLGLTSPRQGGTTTLWDALRAPYWPHVVARHEALAANKVPLPFVLSLQQILARTLACLAHLLQVREGWRLFDEDWVFVVRHRKSTFFVARTDPTTMQNRAVPLIQDIVKNGPDWHDLIQQHRSTPRSLGHRALAYTPGGRAASSAGIADTLFA</sequence>
<comment type="caution">
    <text evidence="1">The sequence shown here is derived from an EMBL/GenBank/DDBJ whole genome shotgun (WGS) entry which is preliminary data.</text>
</comment>
<dbReference type="Proteomes" id="UP001342314">
    <property type="component" value="Unassembled WGS sequence"/>
</dbReference>
<reference evidence="1 2" key="1">
    <citation type="submission" date="2021-12" db="EMBL/GenBank/DDBJ databases">
        <title>High titer production of polyol ester of fatty acids by Rhodotorula paludigena BS15 towards product separation-free biomass refinery.</title>
        <authorList>
            <person name="Mano J."/>
            <person name="Ono H."/>
            <person name="Tanaka T."/>
            <person name="Naito K."/>
            <person name="Sushida H."/>
            <person name="Ike M."/>
            <person name="Tokuyasu K."/>
            <person name="Kitaoka M."/>
        </authorList>
    </citation>
    <scope>NUCLEOTIDE SEQUENCE [LARGE SCALE GENOMIC DNA]</scope>
    <source>
        <strain evidence="1 2">BS15</strain>
    </source>
</reference>
<accession>A0AAV5GKE7</accession>
<protein>
    <submittedName>
        <fullName evidence="1">Uncharacterized protein</fullName>
    </submittedName>
</protein>
<name>A0AAV5GKE7_9BASI</name>
<evidence type="ECO:0000313" key="2">
    <source>
        <dbReference type="Proteomes" id="UP001342314"/>
    </source>
</evidence>
<gene>
    <name evidence="1" type="ORF">Rhopal_003968-T1</name>
</gene>
<dbReference type="EMBL" id="BQKY01000007">
    <property type="protein sequence ID" value="GJN90954.1"/>
    <property type="molecule type" value="Genomic_DNA"/>
</dbReference>
<keyword evidence="2" id="KW-1185">Reference proteome</keyword>
<dbReference type="AlphaFoldDB" id="A0AAV5GKE7"/>
<organism evidence="1 2">
    <name type="scientific">Rhodotorula paludigena</name>
    <dbReference type="NCBI Taxonomy" id="86838"/>
    <lineage>
        <taxon>Eukaryota</taxon>
        <taxon>Fungi</taxon>
        <taxon>Dikarya</taxon>
        <taxon>Basidiomycota</taxon>
        <taxon>Pucciniomycotina</taxon>
        <taxon>Microbotryomycetes</taxon>
        <taxon>Sporidiobolales</taxon>
        <taxon>Sporidiobolaceae</taxon>
        <taxon>Rhodotorula</taxon>
    </lineage>
</organism>
<proteinExistence type="predicted"/>
<evidence type="ECO:0000313" key="1">
    <source>
        <dbReference type="EMBL" id="GJN90954.1"/>
    </source>
</evidence>